<evidence type="ECO:0000256" key="1">
    <source>
        <dbReference type="ARBA" id="ARBA00010646"/>
    </source>
</evidence>
<evidence type="ECO:0000313" key="4">
    <source>
        <dbReference type="EMBL" id="MFD2237378.1"/>
    </source>
</evidence>
<dbReference type="InterPro" id="IPR018077">
    <property type="entry name" value="Glyco_hydro_fam25_subgr"/>
</dbReference>
<dbReference type="EMBL" id="JBHUIJ010000008">
    <property type="protein sequence ID" value="MFD2237378.1"/>
    <property type="molecule type" value="Genomic_DNA"/>
</dbReference>
<organism evidence="4 5">
    <name type="scientific">Aureimonas populi</name>
    <dbReference type="NCBI Taxonomy" id="1701758"/>
    <lineage>
        <taxon>Bacteria</taxon>
        <taxon>Pseudomonadati</taxon>
        <taxon>Pseudomonadota</taxon>
        <taxon>Alphaproteobacteria</taxon>
        <taxon>Hyphomicrobiales</taxon>
        <taxon>Aurantimonadaceae</taxon>
        <taxon>Aureimonas</taxon>
    </lineage>
</organism>
<dbReference type="Pfam" id="PF01183">
    <property type="entry name" value="Glyco_hydro_25"/>
    <property type="match status" value="1"/>
</dbReference>
<keyword evidence="5" id="KW-1185">Reference proteome</keyword>
<dbReference type="GO" id="GO:0016787">
    <property type="term" value="F:hydrolase activity"/>
    <property type="evidence" value="ECO:0007669"/>
    <property type="project" value="UniProtKB-KW"/>
</dbReference>
<dbReference type="Proteomes" id="UP001597371">
    <property type="component" value="Unassembled WGS sequence"/>
</dbReference>
<dbReference type="SUPFAM" id="SSF51445">
    <property type="entry name" value="(Trans)glycosidases"/>
    <property type="match status" value="1"/>
</dbReference>
<accession>A0ABW5CKS5</accession>
<sequence length="283" mass="32022">MMGTGFGAARGLPGRKLATLFGALALATLAACSSASLDARDLGLGYPAPSSLAPFRMAHLSGTRPHHYPVHGIDVSKYQGTINWRAARADGTAFAFIKATEGGDMLDDRFMENWKAAREAGVPRGAYHFFYWCRPGIEQARWFIQNVPRDPEALPPVLDVEWTPFSPTCTRRPDLAEMKREMNAFMDALERHYGVRPIIYVPIDVHRERMVGAFAGEQFWLRAVRDHPSNVYEDREFHFWQYTESGTVAGVRGPVDRNAFSGSERDWQRWLDAHRPLLRTARR</sequence>
<comment type="similarity">
    <text evidence="1">Belongs to the glycosyl hydrolase 25 family.</text>
</comment>
<keyword evidence="2 4" id="KW-0378">Hydrolase</keyword>
<dbReference type="SMART" id="SM00641">
    <property type="entry name" value="Glyco_25"/>
    <property type="match status" value="1"/>
</dbReference>
<dbReference type="InterPro" id="IPR002053">
    <property type="entry name" value="Glyco_hydro_25"/>
</dbReference>
<evidence type="ECO:0000256" key="3">
    <source>
        <dbReference type="ARBA" id="ARBA00023295"/>
    </source>
</evidence>
<comment type="caution">
    <text evidence="4">The sequence shown here is derived from an EMBL/GenBank/DDBJ whole genome shotgun (WGS) entry which is preliminary data.</text>
</comment>
<reference evidence="5" key="1">
    <citation type="journal article" date="2019" name="Int. J. Syst. Evol. Microbiol.">
        <title>The Global Catalogue of Microorganisms (GCM) 10K type strain sequencing project: providing services to taxonomists for standard genome sequencing and annotation.</title>
        <authorList>
            <consortium name="The Broad Institute Genomics Platform"/>
            <consortium name="The Broad Institute Genome Sequencing Center for Infectious Disease"/>
            <person name="Wu L."/>
            <person name="Ma J."/>
        </authorList>
    </citation>
    <scope>NUCLEOTIDE SEQUENCE [LARGE SCALE GENOMIC DNA]</scope>
    <source>
        <strain evidence="5">ZS-35-S2</strain>
    </source>
</reference>
<dbReference type="PROSITE" id="PS51904">
    <property type="entry name" value="GLYCOSYL_HYDROL_F25_2"/>
    <property type="match status" value="1"/>
</dbReference>
<dbReference type="RefSeq" id="WP_245195548.1">
    <property type="nucleotide sequence ID" value="NZ_CP072611.1"/>
</dbReference>
<name>A0ABW5CKS5_9HYPH</name>
<dbReference type="PANTHER" id="PTHR34135:SF2">
    <property type="entry name" value="LYSOZYME"/>
    <property type="match status" value="1"/>
</dbReference>
<dbReference type="PANTHER" id="PTHR34135">
    <property type="entry name" value="LYSOZYME"/>
    <property type="match status" value="1"/>
</dbReference>
<protein>
    <submittedName>
        <fullName evidence="4">Glycoside hydrolase family 25 protein</fullName>
    </submittedName>
</protein>
<dbReference type="InterPro" id="IPR017853">
    <property type="entry name" value="GH"/>
</dbReference>
<proteinExistence type="inferred from homology"/>
<keyword evidence="3" id="KW-0326">Glycosidase</keyword>
<gene>
    <name evidence="4" type="ORF">ACFSKQ_07855</name>
</gene>
<dbReference type="CDD" id="cd06413">
    <property type="entry name" value="GH25_muramidase_1"/>
    <property type="match status" value="1"/>
</dbReference>
<dbReference type="Gene3D" id="3.20.20.80">
    <property type="entry name" value="Glycosidases"/>
    <property type="match status" value="1"/>
</dbReference>
<evidence type="ECO:0000256" key="2">
    <source>
        <dbReference type="ARBA" id="ARBA00022801"/>
    </source>
</evidence>
<evidence type="ECO:0000313" key="5">
    <source>
        <dbReference type="Proteomes" id="UP001597371"/>
    </source>
</evidence>